<feature type="region of interest" description="Disordered" evidence="1">
    <location>
        <begin position="178"/>
        <end position="211"/>
    </location>
</feature>
<name>A0A0C2JUF8_THEKT</name>
<organism evidence="2 3">
    <name type="scientific">Thelohanellus kitauei</name>
    <name type="common">Myxosporean</name>
    <dbReference type="NCBI Taxonomy" id="669202"/>
    <lineage>
        <taxon>Eukaryota</taxon>
        <taxon>Metazoa</taxon>
        <taxon>Cnidaria</taxon>
        <taxon>Myxozoa</taxon>
        <taxon>Myxosporea</taxon>
        <taxon>Bivalvulida</taxon>
        <taxon>Platysporina</taxon>
        <taxon>Myxobolidae</taxon>
        <taxon>Thelohanellus</taxon>
    </lineage>
</organism>
<dbReference type="EMBL" id="JWZT01001034">
    <property type="protein sequence ID" value="KII73008.1"/>
    <property type="molecule type" value="Genomic_DNA"/>
</dbReference>
<protein>
    <submittedName>
        <fullName evidence="2">Uncharacterized protein</fullName>
    </submittedName>
</protein>
<comment type="caution">
    <text evidence="2">The sequence shown here is derived from an EMBL/GenBank/DDBJ whole genome shotgun (WGS) entry which is preliminary data.</text>
</comment>
<dbReference type="Proteomes" id="UP000031668">
    <property type="component" value="Unassembled WGS sequence"/>
</dbReference>
<reference evidence="2 3" key="1">
    <citation type="journal article" date="2014" name="Genome Biol. Evol.">
        <title>The genome of the myxosporean Thelohanellus kitauei shows adaptations to nutrient acquisition within its fish host.</title>
        <authorList>
            <person name="Yang Y."/>
            <person name="Xiong J."/>
            <person name="Zhou Z."/>
            <person name="Huo F."/>
            <person name="Miao W."/>
            <person name="Ran C."/>
            <person name="Liu Y."/>
            <person name="Zhang J."/>
            <person name="Feng J."/>
            <person name="Wang M."/>
            <person name="Wang M."/>
            <person name="Wang L."/>
            <person name="Yao B."/>
        </authorList>
    </citation>
    <scope>NUCLEOTIDE SEQUENCE [LARGE SCALE GENOMIC DNA]</scope>
    <source>
        <strain evidence="2">Wuqing</strain>
    </source>
</reference>
<gene>
    <name evidence="2" type="ORF">RF11_11540</name>
</gene>
<accession>A0A0C2JUF8</accession>
<sequence length="211" mass="24368">MAIGSVVFVASLNKFLKNISSRLISFDQRNINIMNIPTLLNSSISHIDTGEKQFDSYPLLTSLFALFYALRNFEPLCCLSRCCYTRYHPLLSLTWSRRVTYNYPYSIQRLVVYEQRSKKMRNRQQLITDNPILPRLMTYRSLAIKRPTDQRPHSPSSLITELYNESQQNVPKVKALQDPQRWNSPHGAQDNGTSIYIKTLPPNLGPDLSNV</sequence>
<evidence type="ECO:0000313" key="2">
    <source>
        <dbReference type="EMBL" id="KII73008.1"/>
    </source>
</evidence>
<dbReference type="AlphaFoldDB" id="A0A0C2JUF8"/>
<evidence type="ECO:0000256" key="1">
    <source>
        <dbReference type="SAM" id="MobiDB-lite"/>
    </source>
</evidence>
<proteinExistence type="predicted"/>
<evidence type="ECO:0000313" key="3">
    <source>
        <dbReference type="Proteomes" id="UP000031668"/>
    </source>
</evidence>
<keyword evidence="3" id="KW-1185">Reference proteome</keyword>